<dbReference type="Pfam" id="PF05054">
    <property type="entry name" value="AcMNPV_Ac109"/>
    <property type="match status" value="1"/>
</dbReference>
<organism evidence="1">
    <name type="scientific">Ophiusa disjungens nucleopolyhedrovirus</name>
    <dbReference type="NCBI Taxonomy" id="521523"/>
    <lineage>
        <taxon>Viruses</taxon>
        <taxon>Viruses incertae sedis</taxon>
        <taxon>Naldaviricetes</taxon>
        <taxon>Lefavirales</taxon>
        <taxon>Baculoviridae</taxon>
        <taxon>Alphabaculovirus</taxon>
    </lineage>
</organism>
<name>B2MUD3_9ABAC</name>
<reference evidence="1" key="1">
    <citation type="submission" date="2008-04" db="EMBL/GenBank/DDBJ databases">
        <title>Nucleotide sequence of the ODV-Ec43 of AiMNPV.</title>
        <authorList>
            <person name="Chang R.L."/>
            <person name="Lin T."/>
            <person name="Zhang Y.H."/>
            <person name="Zhang Q."/>
        </authorList>
    </citation>
    <scope>NUCLEOTIDE SEQUENCE</scope>
    <source>
        <strain evidence="1">OdMNPV-SCAU</strain>
    </source>
</reference>
<proteinExistence type="predicted"/>
<sequence>MACPLNIEVCISDRFFAVPYIQIQTQRDVGQAPVRNLIMYVPTEEDVHFVDKSYFKNIFTSVSVEKQERVDLADSRAPRKNDNAVVVYWNPILPIAEVGVGVTHVYSILLTDNLFLCKTMVVDSNTPMCPVQMLTRSIASKFIPIEGENPLAHFNTMSDNANNDFLICFMRETPRSVRLLNIKRILTIFEFRSVPARFAFQMNDAELQQLYIQLKNEVVRRLIKGDNSSQCPYLNVPSLRYIKSAQKLLMIPDSAHIVIDLVAAFQILVLPYQIVPDILVKLNSLDRDRRVRLYCKNDSYAITSKGPVPNNMPDENLYQFDYSEINTPVHLNKVRDALYEQCKMSNLTVASTKYNYFF</sequence>
<evidence type="ECO:0000313" key="1">
    <source>
        <dbReference type="EMBL" id="ACC77632.1"/>
    </source>
</evidence>
<dbReference type="EMBL" id="EU617337">
    <property type="protein sequence ID" value="ACC77632.1"/>
    <property type="molecule type" value="Genomic_DNA"/>
</dbReference>
<dbReference type="InterPro" id="IPR007748">
    <property type="entry name" value="AcMNPV_Orf109"/>
</dbReference>
<accession>B2MUD3</accession>
<protein>
    <submittedName>
        <fullName evidence="1">ODV-Ec43</fullName>
    </submittedName>
</protein>